<dbReference type="eggNOG" id="ENOG502QSW8">
    <property type="taxonomic scope" value="Eukaryota"/>
</dbReference>
<gene>
    <name evidence="2" type="ORF">MELLADRAFT_62899</name>
</gene>
<sequence length="349" mass="38594">MNTLPSIKLEKGFKSVLILSNKLSYELTHIYPLITNIISPMPLVNSKAESKEFRSPNYLQGLLNGVPYYDPCGSPDGPIPSSKPNDAPFSQGENSYQRAIHCPLGIQNLTTDLPKAGFDICWINLPFHGLGDMQLSGEFVAYAVNHLANLSVTAKINIVTYSQGGSNAQWAITFWPSIRTRIINLITISAPHKGTFLTDLFCKPLKLMGGCLPSVLQMSQRSNYMSAVYKRSIEDGEPEALVPTTSIYTFYDELVLPQVSNPNGVSYLSGASNIAIQEVCGQTHIINHFGIISDMATYGLVYDALIHGRPTSLETFDHCIHIILLKESTVMDINLPNEPLLMPYHYRVL</sequence>
<accession>F4RKP0</accession>
<dbReference type="InterPro" id="IPR053228">
    <property type="entry name" value="Stereospecific_Lipase"/>
</dbReference>
<dbReference type="AlphaFoldDB" id="F4RKP0"/>
<dbReference type="InterPro" id="IPR029058">
    <property type="entry name" value="AB_hydrolase_fold"/>
</dbReference>
<dbReference type="EMBL" id="GL883105">
    <property type="protein sequence ID" value="EGG07125.1"/>
    <property type="molecule type" value="Genomic_DNA"/>
</dbReference>
<name>F4RKP0_MELLP</name>
<reference evidence="3" key="1">
    <citation type="journal article" date="2011" name="Proc. Natl. Acad. Sci. U.S.A.">
        <title>Obligate biotrophy features unraveled by the genomic analysis of rust fungi.</title>
        <authorList>
            <person name="Duplessis S."/>
            <person name="Cuomo C.A."/>
            <person name="Lin Y.-C."/>
            <person name="Aerts A."/>
            <person name="Tisserant E."/>
            <person name="Veneault-Fourrey C."/>
            <person name="Joly D.L."/>
            <person name="Hacquard S."/>
            <person name="Amselem J."/>
            <person name="Cantarel B.L."/>
            <person name="Chiu R."/>
            <person name="Coutinho P.M."/>
            <person name="Feau N."/>
            <person name="Field M."/>
            <person name="Frey P."/>
            <person name="Gelhaye E."/>
            <person name="Goldberg J."/>
            <person name="Grabherr M.G."/>
            <person name="Kodira C.D."/>
            <person name="Kohler A."/>
            <person name="Kuees U."/>
            <person name="Lindquist E.A."/>
            <person name="Lucas S.M."/>
            <person name="Mago R."/>
            <person name="Mauceli E."/>
            <person name="Morin E."/>
            <person name="Murat C."/>
            <person name="Pangilinan J.L."/>
            <person name="Park R."/>
            <person name="Pearson M."/>
            <person name="Quesneville H."/>
            <person name="Rouhier N."/>
            <person name="Sakthikumar S."/>
            <person name="Salamov A.A."/>
            <person name="Schmutz J."/>
            <person name="Selles B."/>
            <person name="Shapiro H."/>
            <person name="Tanguay P."/>
            <person name="Tuskan G.A."/>
            <person name="Henrissat B."/>
            <person name="Van de Peer Y."/>
            <person name="Rouze P."/>
            <person name="Ellis J.G."/>
            <person name="Dodds P.N."/>
            <person name="Schein J.E."/>
            <person name="Zhong S."/>
            <person name="Hamelin R.C."/>
            <person name="Grigoriev I.V."/>
            <person name="Szabo L.J."/>
            <person name="Martin F."/>
        </authorList>
    </citation>
    <scope>NUCLEOTIDE SEQUENCE [LARGE SCALE GENOMIC DNA]</scope>
    <source>
        <strain evidence="3">98AG31 / pathotype 3-4-7</strain>
    </source>
</reference>
<organism evidence="3">
    <name type="scientific">Melampsora larici-populina (strain 98AG31 / pathotype 3-4-7)</name>
    <name type="common">Poplar leaf rust fungus</name>
    <dbReference type="NCBI Taxonomy" id="747676"/>
    <lineage>
        <taxon>Eukaryota</taxon>
        <taxon>Fungi</taxon>
        <taxon>Dikarya</taxon>
        <taxon>Basidiomycota</taxon>
        <taxon>Pucciniomycotina</taxon>
        <taxon>Pucciniomycetes</taxon>
        <taxon>Pucciniales</taxon>
        <taxon>Melampsoraceae</taxon>
        <taxon>Melampsora</taxon>
    </lineage>
</organism>
<dbReference type="Gene3D" id="3.40.50.1820">
    <property type="entry name" value="alpha/beta hydrolase"/>
    <property type="match status" value="1"/>
</dbReference>
<dbReference type="SUPFAM" id="SSF53474">
    <property type="entry name" value="alpha/beta-Hydrolases"/>
    <property type="match status" value="1"/>
</dbReference>
<dbReference type="PANTHER" id="PTHR37574">
    <property type="entry name" value="LIPASE B"/>
    <property type="match status" value="1"/>
</dbReference>
<feature type="region of interest" description="Disordered" evidence="1">
    <location>
        <begin position="74"/>
        <end position="93"/>
    </location>
</feature>
<evidence type="ECO:0000256" key="1">
    <source>
        <dbReference type="SAM" id="MobiDB-lite"/>
    </source>
</evidence>
<dbReference type="InParanoid" id="F4RKP0"/>
<evidence type="ECO:0000313" key="2">
    <source>
        <dbReference type="EMBL" id="EGG07125.1"/>
    </source>
</evidence>
<dbReference type="Proteomes" id="UP000001072">
    <property type="component" value="Unassembled WGS sequence"/>
</dbReference>
<evidence type="ECO:0000313" key="3">
    <source>
        <dbReference type="Proteomes" id="UP000001072"/>
    </source>
</evidence>
<dbReference type="OrthoDB" id="4605274at2759"/>
<keyword evidence="3" id="KW-1185">Reference proteome</keyword>
<dbReference type="ESTHER" id="mellp-f4rkp0">
    <property type="family name" value="Canar_LipB"/>
</dbReference>
<protein>
    <recommendedName>
        <fullName evidence="4">DUF676 domain-containing protein</fullName>
    </recommendedName>
</protein>
<dbReference type="GeneID" id="18929985"/>
<dbReference type="PANTHER" id="PTHR37574:SF1">
    <property type="entry name" value="LIPASE B"/>
    <property type="match status" value="1"/>
</dbReference>
<dbReference type="RefSeq" id="XP_007409567.1">
    <property type="nucleotide sequence ID" value="XM_007409505.1"/>
</dbReference>
<proteinExistence type="predicted"/>
<dbReference type="VEuPathDB" id="FungiDB:MELLADRAFT_62899"/>
<dbReference type="KEGG" id="mlr:MELLADRAFT_62899"/>
<dbReference type="HOGENOM" id="CLU_794710_0_0_1"/>
<evidence type="ECO:0008006" key="4">
    <source>
        <dbReference type="Google" id="ProtNLM"/>
    </source>
</evidence>